<proteinExistence type="inferred from homology"/>
<dbReference type="AlphaFoldDB" id="A0A9D1L403"/>
<evidence type="ECO:0000256" key="1">
    <source>
        <dbReference type="ARBA" id="ARBA00008560"/>
    </source>
</evidence>
<dbReference type="InterPro" id="IPR011332">
    <property type="entry name" value="Ribosomal_zn-bd"/>
</dbReference>
<evidence type="ECO:0000313" key="7">
    <source>
        <dbReference type="Proteomes" id="UP000824087"/>
    </source>
</evidence>
<dbReference type="Proteomes" id="UP000824087">
    <property type="component" value="Unassembled WGS sequence"/>
</dbReference>
<dbReference type="PANTHER" id="PTHR35534:SF2">
    <property type="entry name" value="LARGE RIBOSOMAL SUBUNIT PROTEIN BL32"/>
    <property type="match status" value="1"/>
</dbReference>
<dbReference type="SUPFAM" id="SSF57829">
    <property type="entry name" value="Zn-binding ribosomal proteins"/>
    <property type="match status" value="1"/>
</dbReference>
<keyword evidence="2 5" id="KW-0689">Ribosomal protein</keyword>
<organism evidence="6 7">
    <name type="scientific">Candidatus Fimihabitans intestinipullorum</name>
    <dbReference type="NCBI Taxonomy" id="2840820"/>
    <lineage>
        <taxon>Bacteria</taxon>
        <taxon>Bacillati</taxon>
        <taxon>Mycoplasmatota</taxon>
        <taxon>Mycoplasmatota incertae sedis</taxon>
        <taxon>Candidatus Fimihabitans</taxon>
    </lineage>
</organism>
<dbReference type="InterPro" id="IPR002677">
    <property type="entry name" value="Ribosomal_bL32"/>
</dbReference>
<dbReference type="NCBIfam" id="TIGR01031">
    <property type="entry name" value="rpmF_bact"/>
    <property type="match status" value="1"/>
</dbReference>
<dbReference type="Pfam" id="PF01783">
    <property type="entry name" value="Ribosomal_L32p"/>
    <property type="match status" value="1"/>
</dbReference>
<accession>A0A9D1L403</accession>
<sequence length="70" mass="8153">MKLDIQLFAVPFRKTSKTRKRKRRTHYKISENQTTKCPKCGAAIRPHRVCPNCGTYKGKEVVKTEEETTK</sequence>
<evidence type="ECO:0000256" key="2">
    <source>
        <dbReference type="ARBA" id="ARBA00022980"/>
    </source>
</evidence>
<reference evidence="6" key="2">
    <citation type="journal article" date="2021" name="PeerJ">
        <title>Extensive microbial diversity within the chicken gut microbiome revealed by metagenomics and culture.</title>
        <authorList>
            <person name="Gilroy R."/>
            <person name="Ravi A."/>
            <person name="Getino M."/>
            <person name="Pursley I."/>
            <person name="Horton D.L."/>
            <person name="Alikhan N.F."/>
            <person name="Baker D."/>
            <person name="Gharbi K."/>
            <person name="Hall N."/>
            <person name="Watson M."/>
            <person name="Adriaenssens E.M."/>
            <person name="Foster-Nyarko E."/>
            <person name="Jarju S."/>
            <person name="Secka A."/>
            <person name="Antonio M."/>
            <person name="Oren A."/>
            <person name="Chaudhuri R.R."/>
            <person name="La Ragione R."/>
            <person name="Hildebrand F."/>
            <person name="Pallen M.J."/>
        </authorList>
    </citation>
    <scope>NUCLEOTIDE SEQUENCE</scope>
    <source>
        <strain evidence="6">CHK197-8231</strain>
    </source>
</reference>
<evidence type="ECO:0000256" key="5">
    <source>
        <dbReference type="HAMAP-Rule" id="MF_00340"/>
    </source>
</evidence>
<evidence type="ECO:0000313" key="6">
    <source>
        <dbReference type="EMBL" id="HIU22448.1"/>
    </source>
</evidence>
<name>A0A9D1L403_9BACT</name>
<dbReference type="HAMAP" id="MF_00340">
    <property type="entry name" value="Ribosomal_bL32"/>
    <property type="match status" value="1"/>
</dbReference>
<dbReference type="GO" id="GO:0015934">
    <property type="term" value="C:large ribosomal subunit"/>
    <property type="evidence" value="ECO:0007669"/>
    <property type="project" value="InterPro"/>
</dbReference>
<dbReference type="EMBL" id="DVML01000013">
    <property type="protein sequence ID" value="HIU22448.1"/>
    <property type="molecule type" value="Genomic_DNA"/>
</dbReference>
<keyword evidence="3 5" id="KW-0687">Ribonucleoprotein</keyword>
<gene>
    <name evidence="5 6" type="primary">rpmF</name>
    <name evidence="6" type="ORF">IAD49_02570</name>
</gene>
<dbReference type="GO" id="GO:0003735">
    <property type="term" value="F:structural constituent of ribosome"/>
    <property type="evidence" value="ECO:0007669"/>
    <property type="project" value="InterPro"/>
</dbReference>
<dbReference type="PANTHER" id="PTHR35534">
    <property type="entry name" value="50S RIBOSOMAL PROTEIN L32"/>
    <property type="match status" value="1"/>
</dbReference>
<reference evidence="6" key="1">
    <citation type="submission" date="2020-10" db="EMBL/GenBank/DDBJ databases">
        <authorList>
            <person name="Gilroy R."/>
        </authorList>
    </citation>
    <scope>NUCLEOTIDE SEQUENCE</scope>
    <source>
        <strain evidence="6">CHK197-8231</strain>
    </source>
</reference>
<dbReference type="InterPro" id="IPR044957">
    <property type="entry name" value="Ribosomal_bL32_bact"/>
</dbReference>
<protein>
    <recommendedName>
        <fullName evidence="4 5">Large ribosomal subunit protein bL32</fullName>
    </recommendedName>
</protein>
<comment type="similarity">
    <text evidence="1 5">Belongs to the bacterial ribosomal protein bL32 family.</text>
</comment>
<evidence type="ECO:0000256" key="3">
    <source>
        <dbReference type="ARBA" id="ARBA00023274"/>
    </source>
</evidence>
<evidence type="ECO:0000256" key="4">
    <source>
        <dbReference type="ARBA" id="ARBA00035178"/>
    </source>
</evidence>
<comment type="caution">
    <text evidence="6">The sequence shown here is derived from an EMBL/GenBank/DDBJ whole genome shotgun (WGS) entry which is preliminary data.</text>
</comment>
<dbReference type="GO" id="GO:0006412">
    <property type="term" value="P:translation"/>
    <property type="evidence" value="ECO:0007669"/>
    <property type="project" value="UniProtKB-UniRule"/>
</dbReference>